<evidence type="ECO:0000313" key="12">
    <source>
        <dbReference type="EMBL" id="CAD7224569.1"/>
    </source>
</evidence>
<keyword evidence="7" id="KW-0407">Ion channel</keyword>
<feature type="transmembrane region" description="Helical" evidence="9">
    <location>
        <begin position="1072"/>
        <end position="1096"/>
    </location>
</feature>
<dbReference type="GO" id="GO:0005886">
    <property type="term" value="C:plasma membrane"/>
    <property type="evidence" value="ECO:0007669"/>
    <property type="project" value="TreeGrafter"/>
</dbReference>
<dbReference type="InterPro" id="IPR041491">
    <property type="entry name" value="TRPM_SLOG"/>
</dbReference>
<feature type="domain" description="TRPM SLOG" evidence="10">
    <location>
        <begin position="81"/>
        <end position="329"/>
    </location>
</feature>
<comment type="subcellular location">
    <subcellularLocation>
        <location evidence="1">Membrane</location>
        <topology evidence="1">Multi-pass membrane protein</topology>
    </subcellularLocation>
</comment>
<evidence type="ECO:0000256" key="9">
    <source>
        <dbReference type="SAM" id="Phobius"/>
    </source>
</evidence>
<sequence length="1210" mass="136152">MTRGSRWIEETFYKRECCQIVHCTKEKTRCGCGEHVSLHAPVGSPQPVGEARWNPMRHTTRSPTDAYGSIDFQAGAHPSKAKYIRLSYDTRPETVLTLLTQEWQLEAPKLLVSVHGGKQNFLLQPQLKKAFTEGLLRVAKSTGAWILSNGMDTGMLGWEGGWKDGKAEGVTHHVGDVLISERSPCLRPGAGRVVSIGVAPWGVIESRECLISKMKDIPYQAISSPKSKFCVLNKWHSYFLLVDNGTVGKHGAEIPFRKRLERHISRMPLTASTTSIPVVCLVLEGGLNTIRTVFEYVTDTPPVPVVIVDGSGRASDLLAFMLRSASDLLAFMLRSASDLLAFMLRSASDLLAFMLRYETTPLSPLPDAVQEQLLATIQRTFDIAEEQSQLILDELLECVYRKDMITVYELDGKSTLDMALLTTLLKQKCLSVQDQLSLTIVWNRVDIAKDKIFVYGQEWPPGSLSSSMMDALMLDRLDFVKLLLENGVTMDKFLTIPRLEELYNVAVGPTNTLRYLVADVRPTLPSNPRYTLMDIGLVIEKLMGGAFRSNYCRRRFRLVYAAVMNRAERNLFGTLAPVASVLRFANLATKPKPQMGAKGEDLKDRFFDYPFNELMLWAILTKRQQMALLMWSHGEEAVVKAIVASKLYRAMAHEAKDDDLEAEVYEELKQCAREFEVRALELLDYCYRQDDELAQQLLTYELANWSRMTSLSLAVTANHRALLAHPCAQILLADLWLGGLRMRKSTNLKVLLGIFCPPAILILMDFKTEEELHWQPQTEEEVESSELPSCETSDGTRHRRPSTSSSSTDDSLPGRRSLASASSGFTFSRATSQQPSNGLLMDPEAGNDGRHLLHASFRRRKHRRSSGSSGRSRERDHPKVTFSLPRNSGPPQTPSPQQLTNRKKIYEFYNAPITKFWIHSCFLRVIGMDLNEGELEVGKEKCIPPTYCSPPGRQTEFEEMSPVASSAFRKKYQLPREKPEKGEDPFGDVCDFGGMMDLTDLVESLLVAMPCLNICWEKGSEMKWTSPACARGVLVAFGLMNMVLCVTCWISFATTFSHVSYEGTFYHKVLAMSTLVAFFHFLTSALLTYMGIVLYGFLPAFPFIFTSLWFLLMATLGVAAWTSQSSGTLFISDIIAFINVVLVQIWTLCYMFCCFFYEVRYSGWRDLDPVLGMITMDSLDRINIDPDQILEALDTSEKKKQGQPPRTFLA</sequence>
<feature type="compositionally biased region" description="Polar residues" evidence="8">
    <location>
        <begin position="884"/>
        <end position="900"/>
    </location>
</feature>
<evidence type="ECO:0000256" key="5">
    <source>
        <dbReference type="ARBA" id="ARBA00023065"/>
    </source>
</evidence>
<dbReference type="OrthoDB" id="301415at2759"/>
<evidence type="ECO:0000256" key="2">
    <source>
        <dbReference type="ARBA" id="ARBA00022448"/>
    </source>
</evidence>
<evidence type="ECO:0000256" key="7">
    <source>
        <dbReference type="ARBA" id="ARBA00023303"/>
    </source>
</evidence>
<feature type="domain" description="TRPM-like" evidence="11">
    <location>
        <begin position="451"/>
        <end position="725"/>
    </location>
</feature>
<name>A0A7R8W549_9CRUS</name>
<keyword evidence="5" id="KW-0406">Ion transport</keyword>
<protein>
    <submittedName>
        <fullName evidence="12">Uncharacterized protein</fullName>
    </submittedName>
</protein>
<dbReference type="Pfam" id="PF25508">
    <property type="entry name" value="TRPM2"/>
    <property type="match status" value="1"/>
</dbReference>
<accession>A0A7R8W549</accession>
<keyword evidence="2" id="KW-0813">Transport</keyword>
<feature type="region of interest" description="Disordered" evidence="8">
    <location>
        <begin position="774"/>
        <end position="900"/>
    </location>
</feature>
<evidence type="ECO:0000256" key="4">
    <source>
        <dbReference type="ARBA" id="ARBA00022989"/>
    </source>
</evidence>
<keyword evidence="4 9" id="KW-1133">Transmembrane helix</keyword>
<reference evidence="12" key="1">
    <citation type="submission" date="2020-11" db="EMBL/GenBank/DDBJ databases">
        <authorList>
            <person name="Tran Van P."/>
        </authorList>
    </citation>
    <scope>NUCLEOTIDE SEQUENCE</scope>
</reference>
<organism evidence="12">
    <name type="scientific">Cyprideis torosa</name>
    <dbReference type="NCBI Taxonomy" id="163714"/>
    <lineage>
        <taxon>Eukaryota</taxon>
        <taxon>Metazoa</taxon>
        <taxon>Ecdysozoa</taxon>
        <taxon>Arthropoda</taxon>
        <taxon>Crustacea</taxon>
        <taxon>Oligostraca</taxon>
        <taxon>Ostracoda</taxon>
        <taxon>Podocopa</taxon>
        <taxon>Podocopida</taxon>
        <taxon>Cytherocopina</taxon>
        <taxon>Cytheroidea</taxon>
        <taxon>Cytherideidae</taxon>
        <taxon>Cyprideis</taxon>
    </lineage>
</organism>
<dbReference type="Pfam" id="PF18139">
    <property type="entry name" value="LSDAT_euk"/>
    <property type="match status" value="1"/>
</dbReference>
<dbReference type="InterPro" id="IPR057366">
    <property type="entry name" value="TRPM-like"/>
</dbReference>
<gene>
    <name evidence="12" type="ORF">CTOB1V02_LOCUS2526</name>
</gene>
<evidence type="ECO:0000256" key="8">
    <source>
        <dbReference type="SAM" id="MobiDB-lite"/>
    </source>
</evidence>
<feature type="compositionally biased region" description="Polar residues" evidence="8">
    <location>
        <begin position="819"/>
        <end position="837"/>
    </location>
</feature>
<evidence type="ECO:0000256" key="6">
    <source>
        <dbReference type="ARBA" id="ARBA00023136"/>
    </source>
</evidence>
<keyword evidence="6 9" id="KW-0472">Membrane</keyword>
<dbReference type="GO" id="GO:0030001">
    <property type="term" value="P:metal ion transport"/>
    <property type="evidence" value="ECO:0007669"/>
    <property type="project" value="TreeGrafter"/>
</dbReference>
<dbReference type="PANTHER" id="PTHR13800:SF1">
    <property type="entry name" value="TRANSIENT RECEPTOR POTENTIAL CATION CHANNEL TRPM"/>
    <property type="match status" value="1"/>
</dbReference>
<feature type="transmembrane region" description="Helical" evidence="9">
    <location>
        <begin position="1103"/>
        <end position="1122"/>
    </location>
</feature>
<evidence type="ECO:0000259" key="10">
    <source>
        <dbReference type="Pfam" id="PF18139"/>
    </source>
</evidence>
<keyword evidence="3 9" id="KW-0812">Transmembrane</keyword>
<dbReference type="GO" id="GO:0005261">
    <property type="term" value="F:monoatomic cation channel activity"/>
    <property type="evidence" value="ECO:0007669"/>
    <property type="project" value="TreeGrafter"/>
</dbReference>
<feature type="compositionally biased region" description="Low complexity" evidence="8">
    <location>
        <begin position="802"/>
        <end position="811"/>
    </location>
</feature>
<feature type="transmembrane region" description="Helical" evidence="9">
    <location>
        <begin position="1032"/>
        <end position="1052"/>
    </location>
</feature>
<evidence type="ECO:0000256" key="3">
    <source>
        <dbReference type="ARBA" id="ARBA00022692"/>
    </source>
</evidence>
<feature type="transmembrane region" description="Helical" evidence="9">
    <location>
        <begin position="1134"/>
        <end position="1157"/>
    </location>
</feature>
<evidence type="ECO:0000259" key="11">
    <source>
        <dbReference type="Pfam" id="PF25508"/>
    </source>
</evidence>
<proteinExistence type="predicted"/>
<dbReference type="EMBL" id="OB660398">
    <property type="protein sequence ID" value="CAD7224569.1"/>
    <property type="molecule type" value="Genomic_DNA"/>
</dbReference>
<dbReference type="AlphaFoldDB" id="A0A7R8W549"/>
<evidence type="ECO:0000256" key="1">
    <source>
        <dbReference type="ARBA" id="ARBA00004141"/>
    </source>
</evidence>
<dbReference type="PANTHER" id="PTHR13800">
    <property type="entry name" value="TRANSIENT RECEPTOR POTENTIAL CATION CHANNEL, SUBFAMILY M, MEMBER 6"/>
    <property type="match status" value="1"/>
</dbReference>
<dbReference type="InterPro" id="IPR050927">
    <property type="entry name" value="TRPM"/>
</dbReference>
<feature type="compositionally biased region" description="Basic residues" evidence="8">
    <location>
        <begin position="852"/>
        <end position="865"/>
    </location>
</feature>